<dbReference type="InterPro" id="IPR004244">
    <property type="entry name" value="Transposase_22"/>
</dbReference>
<dbReference type="AlphaFoldDB" id="A0A8D8YHC2"/>
<accession>A0A8D8YHC2</accession>
<dbReference type="EMBL" id="HBUF01376610">
    <property type="protein sequence ID" value="CAG6728587.1"/>
    <property type="molecule type" value="Transcribed_RNA"/>
</dbReference>
<dbReference type="PANTHER" id="PTHR11505">
    <property type="entry name" value="L1 TRANSPOSABLE ELEMENT-RELATED"/>
    <property type="match status" value="1"/>
</dbReference>
<organism evidence="2">
    <name type="scientific">Cacopsylla melanoneura</name>
    <dbReference type="NCBI Taxonomy" id="428564"/>
    <lineage>
        <taxon>Eukaryota</taxon>
        <taxon>Metazoa</taxon>
        <taxon>Ecdysozoa</taxon>
        <taxon>Arthropoda</taxon>
        <taxon>Hexapoda</taxon>
        <taxon>Insecta</taxon>
        <taxon>Pterygota</taxon>
        <taxon>Neoptera</taxon>
        <taxon>Paraneoptera</taxon>
        <taxon>Hemiptera</taxon>
        <taxon>Sternorrhyncha</taxon>
        <taxon>Psylloidea</taxon>
        <taxon>Psyllidae</taxon>
        <taxon>Psyllinae</taxon>
        <taxon>Cacopsylla</taxon>
    </lineage>
</organism>
<keyword evidence="1" id="KW-0175">Coiled coil</keyword>
<dbReference type="Gene3D" id="3.30.70.1820">
    <property type="entry name" value="L1 transposable element, RRM domain"/>
    <property type="match status" value="1"/>
</dbReference>
<proteinExistence type="predicted"/>
<sequence>MDENRLNEIEGKLKEFQASLALVKATGNDPQVTTSLTILEGAFQLFQSVVMEEIAKVRTTMDNIEKRQAEQEKRQVELERREAEVEERLDDAEQYSRRMCLLLRGVPETPNRNDNEEECLVHVMKLMREKLKLNLSEEVVSRCHRLGGRRDEQGRGRPIIVKFYSYRHRRAVFGAKKLLKDSPYSLSEFLTVNRMKIFRRAKDIHGMRSCWTSDGKICIRIKNNNGSFDRVVVRRMDDIPPSLDDAGNISTFSLDTRHVNTRPRT</sequence>
<protein>
    <submittedName>
        <fullName evidence="2">Uncharacterized protein</fullName>
    </submittedName>
</protein>
<feature type="coiled-coil region" evidence="1">
    <location>
        <begin position="54"/>
        <end position="98"/>
    </location>
</feature>
<name>A0A8D8YHC2_9HEMI</name>
<evidence type="ECO:0000313" key="2">
    <source>
        <dbReference type="EMBL" id="CAG6728587.1"/>
    </source>
</evidence>
<dbReference type="EMBL" id="HBUF01376611">
    <property type="protein sequence ID" value="CAG6728588.1"/>
    <property type="molecule type" value="Transcribed_RNA"/>
</dbReference>
<evidence type="ECO:0000256" key="1">
    <source>
        <dbReference type="SAM" id="Coils"/>
    </source>
</evidence>
<reference evidence="2" key="1">
    <citation type="submission" date="2021-05" db="EMBL/GenBank/DDBJ databases">
        <authorList>
            <person name="Alioto T."/>
            <person name="Alioto T."/>
            <person name="Gomez Garrido J."/>
        </authorList>
    </citation>
    <scope>NUCLEOTIDE SEQUENCE</scope>
</reference>
<dbReference type="EMBL" id="HBUF01376613">
    <property type="protein sequence ID" value="CAG6728590.1"/>
    <property type="molecule type" value="Transcribed_RNA"/>
</dbReference>